<keyword evidence="3" id="KW-1185">Reference proteome</keyword>
<evidence type="ECO:0000313" key="3">
    <source>
        <dbReference type="Proteomes" id="UP001165306"/>
    </source>
</evidence>
<comment type="caution">
    <text evidence="2">The sequence shown here is derived from an EMBL/GenBank/DDBJ whole genome shotgun (WGS) entry which is preliminary data.</text>
</comment>
<proteinExistence type="predicted"/>
<dbReference type="Proteomes" id="UP001165306">
    <property type="component" value="Unassembled WGS sequence"/>
</dbReference>
<sequence length="207" mass="23480">MKTIDDLIRKADAVAEELSGRLQALEQGLDEQGRRVRPSDRDYERERVIAEAERRIGAIEQQLASLLDSAPDEAEAVLRRLALTGVDALDYRQRIERAIERAGGDSPRAFRSELRQAVNDRDARRAAWLIRECGVYLTRDRAEAFAREALEALETLLPPSDAECIQLYRVLRFEGRLALESRLLFARGAVRRAKGEAPRPLSVREMV</sequence>
<feature type="coiled-coil region" evidence="1">
    <location>
        <begin position="8"/>
        <end position="69"/>
    </location>
</feature>
<accession>A0AA41WFA2</accession>
<reference evidence="2" key="1">
    <citation type="submission" date="2022-06" db="EMBL/GenBank/DDBJ databases">
        <title>CFH 74404 Thermomicrobiaceae sp.</title>
        <authorList>
            <person name="Ming H."/>
            <person name="Li W.-J."/>
            <person name="Zhao Z."/>
        </authorList>
    </citation>
    <scope>NUCLEOTIDE SEQUENCE</scope>
    <source>
        <strain evidence="2">CFH 74404</strain>
    </source>
</reference>
<dbReference type="EMBL" id="JAMSLR010000009">
    <property type="protein sequence ID" value="MCM8750008.1"/>
    <property type="molecule type" value="Genomic_DNA"/>
</dbReference>
<protein>
    <submittedName>
        <fullName evidence="2">Uncharacterized protein</fullName>
    </submittedName>
</protein>
<name>A0AA41WFA2_9BACT</name>
<dbReference type="AlphaFoldDB" id="A0AA41WFA2"/>
<gene>
    <name evidence="2" type="ORF">NET02_12695</name>
</gene>
<keyword evidence="1" id="KW-0175">Coiled coil</keyword>
<evidence type="ECO:0000313" key="2">
    <source>
        <dbReference type="EMBL" id="MCM8750008.1"/>
    </source>
</evidence>
<organism evidence="2 3">
    <name type="scientific">Thermalbibacter longus</name>
    <dbReference type="NCBI Taxonomy" id="2951981"/>
    <lineage>
        <taxon>Bacteria</taxon>
        <taxon>Pseudomonadati</taxon>
        <taxon>Thermomicrobiota</taxon>
        <taxon>Thermomicrobia</taxon>
        <taxon>Thermomicrobiales</taxon>
        <taxon>Thermomicrobiaceae</taxon>
        <taxon>Thermalbibacter</taxon>
    </lineage>
</organism>
<evidence type="ECO:0000256" key="1">
    <source>
        <dbReference type="SAM" id="Coils"/>
    </source>
</evidence>
<dbReference type="RefSeq" id="WP_284057794.1">
    <property type="nucleotide sequence ID" value="NZ_JAMSLR010000009.1"/>
</dbReference>